<dbReference type="AlphaFoldDB" id="A0A671SAS0"/>
<evidence type="ECO:0000313" key="2">
    <source>
        <dbReference type="Proteomes" id="UP000472260"/>
    </source>
</evidence>
<reference evidence="1" key="1">
    <citation type="submission" date="2025-08" db="UniProtKB">
        <authorList>
            <consortium name="Ensembl"/>
        </authorList>
    </citation>
    <scope>IDENTIFICATION</scope>
</reference>
<dbReference type="Ensembl" id="ENSSANT00000099573.1">
    <property type="protein sequence ID" value="ENSSANP00000093758.1"/>
    <property type="gene ID" value="ENSSANG00000046206.1"/>
</dbReference>
<proteinExistence type="predicted"/>
<sequence>MVKSNLQTILNSHCFVREKESNISKMPVIEMTRNKPESERKPLVCSVGIVLSISHGLE</sequence>
<accession>A0A671SAS0</accession>
<keyword evidence="2" id="KW-1185">Reference proteome</keyword>
<protein>
    <submittedName>
        <fullName evidence="1">Uncharacterized protein</fullName>
    </submittedName>
</protein>
<organism evidence="1 2">
    <name type="scientific">Sinocyclocheilus anshuiensis</name>
    <dbReference type="NCBI Taxonomy" id="1608454"/>
    <lineage>
        <taxon>Eukaryota</taxon>
        <taxon>Metazoa</taxon>
        <taxon>Chordata</taxon>
        <taxon>Craniata</taxon>
        <taxon>Vertebrata</taxon>
        <taxon>Euteleostomi</taxon>
        <taxon>Actinopterygii</taxon>
        <taxon>Neopterygii</taxon>
        <taxon>Teleostei</taxon>
        <taxon>Ostariophysi</taxon>
        <taxon>Cypriniformes</taxon>
        <taxon>Cyprinidae</taxon>
        <taxon>Cyprininae</taxon>
        <taxon>Sinocyclocheilus</taxon>
    </lineage>
</organism>
<dbReference type="Proteomes" id="UP000472260">
    <property type="component" value="Unassembled WGS sequence"/>
</dbReference>
<name>A0A671SAS0_9TELE</name>
<reference evidence="1" key="2">
    <citation type="submission" date="2025-09" db="UniProtKB">
        <authorList>
            <consortium name="Ensembl"/>
        </authorList>
    </citation>
    <scope>IDENTIFICATION</scope>
</reference>
<evidence type="ECO:0000313" key="1">
    <source>
        <dbReference type="Ensembl" id="ENSSANP00000093758.1"/>
    </source>
</evidence>